<dbReference type="GO" id="GO:0046422">
    <property type="term" value="F:violaxanthin de-epoxidase activity"/>
    <property type="evidence" value="ECO:0007669"/>
    <property type="project" value="InterPro"/>
</dbReference>
<dbReference type="AlphaFoldDB" id="A0A1R3IQ12"/>
<accession>A0A1R3IQ12</accession>
<dbReference type="Pfam" id="PF07137">
    <property type="entry name" value="VDE"/>
    <property type="match status" value="1"/>
</dbReference>
<protein>
    <submittedName>
        <fullName evidence="3">Violaxanthin de-epoxidase</fullName>
    </submittedName>
</protein>
<sequence length="117" mass="13445">MRYILSSKIENKQDDYVFVYYRGRNDAWDGYGGAIVYTRSAVLLESIVLELERAAKSVGRDFNKFIRTDNICGPEPPLVKRLEEKVEEGEQGLVKEVKELEGEVEEEVKRVGKTEKT</sequence>
<gene>
    <name evidence="3" type="ORF">CCACVL1_10715</name>
</gene>
<dbReference type="Gramene" id="OMO84678">
    <property type="protein sequence ID" value="OMO84678"/>
    <property type="gene ID" value="CCACVL1_10715"/>
</dbReference>
<dbReference type="Proteomes" id="UP000188268">
    <property type="component" value="Unassembled WGS sequence"/>
</dbReference>
<evidence type="ECO:0000313" key="4">
    <source>
        <dbReference type="Proteomes" id="UP000188268"/>
    </source>
</evidence>
<dbReference type="GO" id="GO:0015994">
    <property type="term" value="P:chlorophyll metabolic process"/>
    <property type="evidence" value="ECO:0007669"/>
    <property type="project" value="TreeGrafter"/>
</dbReference>
<dbReference type="InterPro" id="IPR010788">
    <property type="entry name" value="VDE_dom"/>
</dbReference>
<keyword evidence="4" id="KW-1185">Reference proteome</keyword>
<evidence type="ECO:0000256" key="1">
    <source>
        <dbReference type="SAM" id="Coils"/>
    </source>
</evidence>
<feature type="coiled-coil region" evidence="1">
    <location>
        <begin position="79"/>
        <end position="117"/>
    </location>
</feature>
<reference evidence="3 4" key="1">
    <citation type="submission" date="2013-09" db="EMBL/GenBank/DDBJ databases">
        <title>Corchorus capsularis genome sequencing.</title>
        <authorList>
            <person name="Alam M."/>
            <person name="Haque M.S."/>
            <person name="Islam M.S."/>
            <person name="Emdad E.M."/>
            <person name="Islam M.M."/>
            <person name="Ahmed B."/>
            <person name="Halim A."/>
            <person name="Hossen Q.M.M."/>
            <person name="Hossain M.Z."/>
            <person name="Ahmed R."/>
            <person name="Khan M.M."/>
            <person name="Islam R."/>
            <person name="Rashid M.M."/>
            <person name="Khan S.A."/>
            <person name="Rahman M.S."/>
            <person name="Alam M."/>
        </authorList>
    </citation>
    <scope>NUCLEOTIDE SEQUENCE [LARGE SCALE GENOMIC DNA]</scope>
    <source>
        <strain evidence="4">cv. CVL-1</strain>
        <tissue evidence="3">Whole seedling</tissue>
    </source>
</reference>
<evidence type="ECO:0000259" key="2">
    <source>
        <dbReference type="Pfam" id="PF07137"/>
    </source>
</evidence>
<evidence type="ECO:0000313" key="3">
    <source>
        <dbReference type="EMBL" id="OMO84678.1"/>
    </source>
</evidence>
<proteinExistence type="predicted"/>
<dbReference type="InterPro" id="IPR044682">
    <property type="entry name" value="VDE"/>
</dbReference>
<dbReference type="GO" id="GO:0010028">
    <property type="term" value="P:xanthophyll cycle"/>
    <property type="evidence" value="ECO:0007669"/>
    <property type="project" value="InterPro"/>
</dbReference>
<keyword evidence="1" id="KW-0175">Coiled coil</keyword>
<dbReference type="STRING" id="210143.A0A1R3IQ12"/>
<name>A0A1R3IQ12_COCAP</name>
<dbReference type="PANTHER" id="PTHR33970:SF1">
    <property type="entry name" value="VIOLAXANTHIN DE-EPOXIDASE, CHLOROPLASTIC"/>
    <property type="match status" value="1"/>
</dbReference>
<dbReference type="GO" id="GO:0009507">
    <property type="term" value="C:chloroplast"/>
    <property type="evidence" value="ECO:0007669"/>
    <property type="project" value="TreeGrafter"/>
</dbReference>
<organism evidence="3 4">
    <name type="scientific">Corchorus capsularis</name>
    <name type="common">Jute</name>
    <dbReference type="NCBI Taxonomy" id="210143"/>
    <lineage>
        <taxon>Eukaryota</taxon>
        <taxon>Viridiplantae</taxon>
        <taxon>Streptophyta</taxon>
        <taxon>Embryophyta</taxon>
        <taxon>Tracheophyta</taxon>
        <taxon>Spermatophyta</taxon>
        <taxon>Magnoliopsida</taxon>
        <taxon>eudicotyledons</taxon>
        <taxon>Gunneridae</taxon>
        <taxon>Pentapetalae</taxon>
        <taxon>rosids</taxon>
        <taxon>malvids</taxon>
        <taxon>Malvales</taxon>
        <taxon>Malvaceae</taxon>
        <taxon>Grewioideae</taxon>
        <taxon>Apeibeae</taxon>
        <taxon>Corchorus</taxon>
    </lineage>
</organism>
<dbReference type="Gene3D" id="2.40.128.20">
    <property type="match status" value="1"/>
</dbReference>
<comment type="caution">
    <text evidence="3">The sequence shown here is derived from an EMBL/GenBank/DDBJ whole genome shotgun (WGS) entry which is preliminary data.</text>
</comment>
<feature type="domain" description="VDE lipocalin" evidence="2">
    <location>
        <begin position="3"/>
        <end position="70"/>
    </location>
</feature>
<dbReference type="PANTHER" id="PTHR33970">
    <property type="entry name" value="VIOLAXANTHIN DE-EPOXIDASE, CHLOROPLASTIC-RELATED"/>
    <property type="match status" value="1"/>
</dbReference>
<dbReference type="InterPro" id="IPR012674">
    <property type="entry name" value="Calycin"/>
</dbReference>
<dbReference type="OrthoDB" id="10258187at2759"/>
<dbReference type="SUPFAM" id="SSF50814">
    <property type="entry name" value="Lipocalins"/>
    <property type="match status" value="1"/>
</dbReference>
<dbReference type="EMBL" id="AWWV01009705">
    <property type="protein sequence ID" value="OMO84678.1"/>
    <property type="molecule type" value="Genomic_DNA"/>
</dbReference>